<proteinExistence type="predicted"/>
<keyword evidence="3" id="KW-1185">Reference proteome</keyword>
<comment type="caution">
    <text evidence="2">The sequence shown here is derived from an EMBL/GenBank/DDBJ whole genome shotgun (WGS) entry which is preliminary data.</text>
</comment>
<gene>
    <name evidence="2" type="ORF">HNP25_002306</name>
</gene>
<evidence type="ECO:0000259" key="1">
    <source>
        <dbReference type="Pfam" id="PF12867"/>
    </source>
</evidence>
<organism evidence="2 3">
    <name type="scientific">Arcicella rosea</name>
    <dbReference type="NCBI Taxonomy" id="502909"/>
    <lineage>
        <taxon>Bacteria</taxon>
        <taxon>Pseudomonadati</taxon>
        <taxon>Bacteroidota</taxon>
        <taxon>Cytophagia</taxon>
        <taxon>Cytophagales</taxon>
        <taxon>Flectobacillaceae</taxon>
        <taxon>Arcicella</taxon>
    </lineage>
</organism>
<dbReference type="InterPro" id="IPR034660">
    <property type="entry name" value="DinB/YfiT-like"/>
</dbReference>
<dbReference type="Proteomes" id="UP000524404">
    <property type="component" value="Unassembled WGS sequence"/>
</dbReference>
<evidence type="ECO:0000313" key="2">
    <source>
        <dbReference type="EMBL" id="MBB6003648.1"/>
    </source>
</evidence>
<name>A0A841ESJ2_9BACT</name>
<accession>A0A841ESJ2</accession>
<dbReference type="AlphaFoldDB" id="A0A841ESJ2"/>
<dbReference type="Gene3D" id="1.20.120.450">
    <property type="entry name" value="dinb family like domain"/>
    <property type="match status" value="1"/>
</dbReference>
<evidence type="ECO:0000313" key="3">
    <source>
        <dbReference type="Proteomes" id="UP000524404"/>
    </source>
</evidence>
<dbReference type="RefSeq" id="WP_229202840.1">
    <property type="nucleotide sequence ID" value="NZ_JACHKT010000015.1"/>
</dbReference>
<dbReference type="EMBL" id="JACHKT010000015">
    <property type="protein sequence ID" value="MBB6003648.1"/>
    <property type="molecule type" value="Genomic_DNA"/>
</dbReference>
<sequence length="196" mass="22866">MTIIMKCIENKVLISHLEDRLELHLKESISLFQNLHESVLLKPASNGGWSIAQCLEHLNTYGRYYLPVIKKALENQPQQEGSLLFKSSYLGAYFTQLIEPREKMRKLKAAKKHTPPINLNPYLVVAEFIEQQEELLKLLKQSVRVDMNTIRIPISITKWIKLKLGDIFQFLIAHNQRHIMQAKRNLYISYNVPVED</sequence>
<reference evidence="2 3" key="1">
    <citation type="submission" date="2020-08" db="EMBL/GenBank/DDBJ databases">
        <title>Functional genomics of gut bacteria from endangered species of beetles.</title>
        <authorList>
            <person name="Carlos-Shanley C."/>
        </authorList>
    </citation>
    <scope>NUCLEOTIDE SEQUENCE [LARGE SCALE GENOMIC DNA]</scope>
    <source>
        <strain evidence="2 3">S00070</strain>
    </source>
</reference>
<feature type="domain" description="DinB-like" evidence="1">
    <location>
        <begin position="21"/>
        <end position="181"/>
    </location>
</feature>
<dbReference type="InterPro" id="IPR024775">
    <property type="entry name" value="DinB-like"/>
</dbReference>
<protein>
    <recommendedName>
        <fullName evidence="1">DinB-like domain-containing protein</fullName>
    </recommendedName>
</protein>
<dbReference type="Pfam" id="PF12867">
    <property type="entry name" value="DinB_2"/>
    <property type="match status" value="1"/>
</dbReference>
<dbReference type="SUPFAM" id="SSF109854">
    <property type="entry name" value="DinB/YfiT-like putative metalloenzymes"/>
    <property type="match status" value="1"/>
</dbReference>